<dbReference type="HOGENOM" id="CLU_500596_0_0_1"/>
<dbReference type="GeneID" id="63688057"/>
<feature type="compositionally biased region" description="Low complexity" evidence="1">
    <location>
        <begin position="467"/>
        <end position="492"/>
    </location>
</feature>
<feature type="compositionally biased region" description="Basic and acidic residues" evidence="1">
    <location>
        <begin position="505"/>
        <end position="514"/>
    </location>
</feature>
<name>M5FXB3_DACPD</name>
<feature type="compositionally biased region" description="Basic residues" evidence="1">
    <location>
        <begin position="494"/>
        <end position="504"/>
    </location>
</feature>
<evidence type="ECO:0000313" key="3">
    <source>
        <dbReference type="Proteomes" id="UP000030653"/>
    </source>
</evidence>
<organism evidence="2 3">
    <name type="scientific">Dacryopinax primogenitus (strain DJM 731)</name>
    <name type="common">Brown rot fungus</name>
    <dbReference type="NCBI Taxonomy" id="1858805"/>
    <lineage>
        <taxon>Eukaryota</taxon>
        <taxon>Fungi</taxon>
        <taxon>Dikarya</taxon>
        <taxon>Basidiomycota</taxon>
        <taxon>Agaricomycotina</taxon>
        <taxon>Dacrymycetes</taxon>
        <taxon>Dacrymycetales</taxon>
        <taxon>Dacrymycetaceae</taxon>
        <taxon>Dacryopinax</taxon>
    </lineage>
</organism>
<dbReference type="RefSeq" id="XP_040627991.1">
    <property type="nucleotide sequence ID" value="XM_040772995.1"/>
</dbReference>
<dbReference type="EMBL" id="JH795865">
    <property type="protein sequence ID" value="EJU01094.1"/>
    <property type="molecule type" value="Genomic_DNA"/>
</dbReference>
<sequence length="544" mass="60060">MPLLAANTIIDQLIPAYPVNGAPVHRIELAMLKIMRASLFHLLSMQINAARSAPYDFQLKLSTDDRNDIIPAILSSTVCKATQIRPDTMREVLWHYLGAAPINLRFRARCDPGTDDGVLRIPPAAFVQLDLLDAQDRVSQTKRFFSAGLEEENWSFEQWEMAKGLKEPHIDVWEMMPDSLLDKLNTPVDEDLSLAESAEPLSLNTSWPPRPHWSTVLAKPTFDPTNGRASPVAPLLSRCATSMTDSTLATPSAFGISPLASPFASPFVQRGKAELYPSPMLEQKKSAIKAGRGSMIRHMRSTAVPIQRYEGGNVYVRGSGLYLGLPENMPDCVDYYWALEDDVEYTETDCEADDKTVSAWQEDEIEDSPGWVRARQASRPPRLAGQDVNNTARLGSLKNHFQATQSFVGLGFEPEKNNDFPAFHLSLPTNETVETIETRPVSELLYPLSIPESRCVSPISSVDCPSATTATTAATDPSSRFSPCSSTSSLASAGKKRRGKRGGKQLRERKERAMAERMASGAWTCFEDDRSLIASASDRTIIAH</sequence>
<dbReference type="OrthoDB" id="3351070at2759"/>
<accession>M5FXB3</accession>
<dbReference type="AlphaFoldDB" id="M5FXB3"/>
<proteinExistence type="predicted"/>
<evidence type="ECO:0000313" key="2">
    <source>
        <dbReference type="EMBL" id="EJU01094.1"/>
    </source>
</evidence>
<protein>
    <recommendedName>
        <fullName evidence="4">HORMA domain-containing protein</fullName>
    </recommendedName>
</protein>
<dbReference type="Proteomes" id="UP000030653">
    <property type="component" value="Unassembled WGS sequence"/>
</dbReference>
<keyword evidence="3" id="KW-1185">Reference proteome</keyword>
<feature type="region of interest" description="Disordered" evidence="1">
    <location>
        <begin position="466"/>
        <end position="514"/>
    </location>
</feature>
<evidence type="ECO:0000256" key="1">
    <source>
        <dbReference type="SAM" id="MobiDB-lite"/>
    </source>
</evidence>
<gene>
    <name evidence="2" type="ORF">DACRYDRAFT_22881</name>
</gene>
<evidence type="ECO:0008006" key="4">
    <source>
        <dbReference type="Google" id="ProtNLM"/>
    </source>
</evidence>
<reference evidence="2 3" key="1">
    <citation type="journal article" date="2012" name="Science">
        <title>The Paleozoic origin of enzymatic lignin decomposition reconstructed from 31 fungal genomes.</title>
        <authorList>
            <person name="Floudas D."/>
            <person name="Binder M."/>
            <person name="Riley R."/>
            <person name="Barry K."/>
            <person name="Blanchette R.A."/>
            <person name="Henrissat B."/>
            <person name="Martinez A.T."/>
            <person name="Otillar R."/>
            <person name="Spatafora J.W."/>
            <person name="Yadav J.S."/>
            <person name="Aerts A."/>
            <person name="Benoit I."/>
            <person name="Boyd A."/>
            <person name="Carlson A."/>
            <person name="Copeland A."/>
            <person name="Coutinho P.M."/>
            <person name="de Vries R.P."/>
            <person name="Ferreira P."/>
            <person name="Findley K."/>
            <person name="Foster B."/>
            <person name="Gaskell J."/>
            <person name="Glotzer D."/>
            <person name="Gorecki P."/>
            <person name="Heitman J."/>
            <person name="Hesse C."/>
            <person name="Hori C."/>
            <person name="Igarashi K."/>
            <person name="Jurgens J.A."/>
            <person name="Kallen N."/>
            <person name="Kersten P."/>
            <person name="Kohler A."/>
            <person name="Kuees U."/>
            <person name="Kumar T.K.A."/>
            <person name="Kuo A."/>
            <person name="LaButti K."/>
            <person name="Larrondo L.F."/>
            <person name="Lindquist E."/>
            <person name="Ling A."/>
            <person name="Lombard V."/>
            <person name="Lucas S."/>
            <person name="Lundell T."/>
            <person name="Martin R."/>
            <person name="McLaughlin D.J."/>
            <person name="Morgenstern I."/>
            <person name="Morin E."/>
            <person name="Murat C."/>
            <person name="Nagy L.G."/>
            <person name="Nolan M."/>
            <person name="Ohm R.A."/>
            <person name="Patyshakuliyeva A."/>
            <person name="Rokas A."/>
            <person name="Ruiz-Duenas F.J."/>
            <person name="Sabat G."/>
            <person name="Salamov A."/>
            <person name="Samejima M."/>
            <person name="Schmutz J."/>
            <person name="Slot J.C."/>
            <person name="St John F."/>
            <person name="Stenlid J."/>
            <person name="Sun H."/>
            <person name="Sun S."/>
            <person name="Syed K."/>
            <person name="Tsang A."/>
            <person name="Wiebenga A."/>
            <person name="Young D."/>
            <person name="Pisabarro A."/>
            <person name="Eastwood D.C."/>
            <person name="Martin F."/>
            <person name="Cullen D."/>
            <person name="Grigoriev I.V."/>
            <person name="Hibbett D.S."/>
        </authorList>
    </citation>
    <scope>NUCLEOTIDE SEQUENCE [LARGE SCALE GENOMIC DNA]</scope>
    <source>
        <strain evidence="2 3">DJM-731 SS1</strain>
    </source>
</reference>